<dbReference type="EMBL" id="JRES01001180">
    <property type="protein sequence ID" value="KNC24728.1"/>
    <property type="molecule type" value="Genomic_DNA"/>
</dbReference>
<keyword evidence="2" id="KW-1133">Transmembrane helix</keyword>
<protein>
    <submittedName>
        <fullName evidence="3">Uncharacterized protein</fullName>
    </submittedName>
</protein>
<evidence type="ECO:0000256" key="1">
    <source>
        <dbReference type="SAM" id="MobiDB-lite"/>
    </source>
</evidence>
<feature type="compositionally biased region" description="Basic and acidic residues" evidence="1">
    <location>
        <begin position="125"/>
        <end position="152"/>
    </location>
</feature>
<evidence type="ECO:0000313" key="4">
    <source>
        <dbReference type="Proteomes" id="UP000037069"/>
    </source>
</evidence>
<proteinExistence type="predicted"/>
<dbReference type="OMA" id="HEYGDFT"/>
<name>A0A0L0BXD7_LUCCU</name>
<dbReference type="OrthoDB" id="8168818at2759"/>
<keyword evidence="2" id="KW-0812">Transmembrane</keyword>
<organism evidence="3 4">
    <name type="scientific">Lucilia cuprina</name>
    <name type="common">Green bottle fly</name>
    <name type="synonym">Australian sheep blowfly</name>
    <dbReference type="NCBI Taxonomy" id="7375"/>
    <lineage>
        <taxon>Eukaryota</taxon>
        <taxon>Metazoa</taxon>
        <taxon>Ecdysozoa</taxon>
        <taxon>Arthropoda</taxon>
        <taxon>Hexapoda</taxon>
        <taxon>Insecta</taxon>
        <taxon>Pterygota</taxon>
        <taxon>Neoptera</taxon>
        <taxon>Endopterygota</taxon>
        <taxon>Diptera</taxon>
        <taxon>Brachycera</taxon>
        <taxon>Muscomorpha</taxon>
        <taxon>Oestroidea</taxon>
        <taxon>Calliphoridae</taxon>
        <taxon>Luciliinae</taxon>
        <taxon>Lucilia</taxon>
    </lineage>
</organism>
<gene>
    <name evidence="3" type="ORF">FF38_05430</name>
</gene>
<dbReference type="AlphaFoldDB" id="A0A0L0BXD7"/>
<keyword evidence="2" id="KW-0472">Membrane</keyword>
<feature type="region of interest" description="Disordered" evidence="1">
    <location>
        <begin position="117"/>
        <end position="152"/>
    </location>
</feature>
<evidence type="ECO:0000256" key="2">
    <source>
        <dbReference type="SAM" id="Phobius"/>
    </source>
</evidence>
<dbReference type="Proteomes" id="UP000037069">
    <property type="component" value="Unassembled WGS sequence"/>
</dbReference>
<reference evidence="3 4" key="1">
    <citation type="journal article" date="2015" name="Nat. Commun.">
        <title>Lucilia cuprina genome unlocks parasitic fly biology to underpin future interventions.</title>
        <authorList>
            <person name="Anstead C.A."/>
            <person name="Korhonen P.K."/>
            <person name="Young N.D."/>
            <person name="Hall R.S."/>
            <person name="Jex A.R."/>
            <person name="Murali S.C."/>
            <person name="Hughes D.S."/>
            <person name="Lee S.F."/>
            <person name="Perry T."/>
            <person name="Stroehlein A.J."/>
            <person name="Ansell B.R."/>
            <person name="Breugelmans B."/>
            <person name="Hofmann A."/>
            <person name="Qu J."/>
            <person name="Dugan S."/>
            <person name="Lee S.L."/>
            <person name="Chao H."/>
            <person name="Dinh H."/>
            <person name="Han Y."/>
            <person name="Doddapaneni H.V."/>
            <person name="Worley K.C."/>
            <person name="Muzny D.M."/>
            <person name="Ioannidis P."/>
            <person name="Waterhouse R.M."/>
            <person name="Zdobnov E.M."/>
            <person name="James P.J."/>
            <person name="Bagnall N.H."/>
            <person name="Kotze A.C."/>
            <person name="Gibbs R.A."/>
            <person name="Richards S."/>
            <person name="Batterham P."/>
            <person name="Gasser R.B."/>
        </authorList>
    </citation>
    <scope>NUCLEOTIDE SEQUENCE [LARGE SCALE GENOMIC DNA]</scope>
    <source>
        <strain evidence="3 4">LS</strain>
        <tissue evidence="3">Full body</tissue>
    </source>
</reference>
<accession>A0A0L0BXD7</accession>
<comment type="caution">
    <text evidence="3">The sequence shown here is derived from an EMBL/GenBank/DDBJ whole genome shotgun (WGS) entry which is preliminary data.</text>
</comment>
<feature type="transmembrane region" description="Helical" evidence="2">
    <location>
        <begin position="27"/>
        <end position="51"/>
    </location>
</feature>
<sequence length="152" mass="17902">MSTLEERTAYKDNPFFTGHIYGNFSPFYVTIAVCTVVLGSIIILNIIFGCCSKHRQYWQDRHTGNRWLVSIWSATPHNQPPLDFTELKDAKYFQSLQPAPRLFSEDIEAQIEDVPIHHQYQQRPTRPEGRGLHQQRQREEYVELHTKRESDI</sequence>
<evidence type="ECO:0000313" key="3">
    <source>
        <dbReference type="EMBL" id="KNC24728.1"/>
    </source>
</evidence>
<keyword evidence="4" id="KW-1185">Reference proteome</keyword>